<proteinExistence type="predicted"/>
<feature type="transmembrane region" description="Helical" evidence="2">
    <location>
        <begin position="236"/>
        <end position="261"/>
    </location>
</feature>
<evidence type="ECO:0000259" key="4">
    <source>
        <dbReference type="Pfam" id="PF14257"/>
    </source>
</evidence>
<feature type="coiled-coil region" evidence="1">
    <location>
        <begin position="148"/>
        <end position="202"/>
    </location>
</feature>
<dbReference type="Pfam" id="PF14257">
    <property type="entry name" value="DUF4349"/>
    <property type="match status" value="1"/>
</dbReference>
<feature type="chain" id="PRO_5004812430" description="DUF4349 domain-containing protein" evidence="3">
    <location>
        <begin position="24"/>
        <end position="277"/>
    </location>
</feature>
<dbReference type="AlphaFoldDB" id="W2C816"/>
<dbReference type="PROSITE" id="PS51257">
    <property type="entry name" value="PROKAR_LIPOPROTEIN"/>
    <property type="match status" value="1"/>
</dbReference>
<dbReference type="PATRIC" id="fig|1411148.3.peg.436"/>
<sequence length="277" mass="30806">MRSHINKLMTGLLAAVLSFSCTGADKSAAYGVADSKEMAAEAGSSSSDIRVGEEAIPERKLTKNGMLRFETSDAQKTRAAIQKAITEAKGYVASDSKDEEEGRQTSTVTLRVPSDRFDALVDRITAEAGKIDYKNIEVSDVTQEYIDLDARLKTKKDLEARYQELLKRANSVDEVLKVEAQISSLRAEIESAEGQMRYLKNQVALSTLTVSFYEKTVAAGFGYKFQRALRQGWDNLLWVIVGLANLWAILLFVAIVWIIIARIRRNRKRKKASASQS</sequence>
<accession>W2C816</accession>
<keyword evidence="3" id="KW-0732">Signal</keyword>
<feature type="domain" description="DUF4349" evidence="4">
    <location>
        <begin position="59"/>
        <end position="259"/>
    </location>
</feature>
<evidence type="ECO:0000313" key="5">
    <source>
        <dbReference type="EMBL" id="ETK02596.1"/>
    </source>
</evidence>
<comment type="caution">
    <text evidence="5">The sequence shown here is derived from an EMBL/GenBank/DDBJ whole genome shotgun (WGS) entry which is preliminary data.</text>
</comment>
<keyword evidence="2" id="KW-1133">Transmembrane helix</keyword>
<keyword evidence="2" id="KW-0812">Transmembrane</keyword>
<dbReference type="Proteomes" id="UP000018837">
    <property type="component" value="Unassembled WGS sequence"/>
</dbReference>
<reference evidence="5 6" key="1">
    <citation type="submission" date="2013-11" db="EMBL/GenBank/DDBJ databases">
        <title>Single cell genomics of uncultured Tannerella BU063 (oral taxon 286).</title>
        <authorList>
            <person name="Beall C.J."/>
            <person name="Campbell A.G."/>
            <person name="Griffen A.L."/>
            <person name="Podar M."/>
            <person name="Leys E.J."/>
        </authorList>
    </citation>
    <scope>NUCLEOTIDE SEQUENCE [LARGE SCALE GENOMIC DNA]</scope>
    <source>
        <strain evidence="5">Cell 2</strain>
    </source>
</reference>
<protein>
    <recommendedName>
        <fullName evidence="4">DUF4349 domain-containing protein</fullName>
    </recommendedName>
</protein>
<evidence type="ECO:0000256" key="2">
    <source>
        <dbReference type="SAM" id="Phobius"/>
    </source>
</evidence>
<gene>
    <name evidence="5" type="ORF">N425_03440</name>
</gene>
<name>W2C816_9BACT</name>
<dbReference type="EMBL" id="AYUF01000329">
    <property type="protein sequence ID" value="ETK02596.1"/>
    <property type="molecule type" value="Genomic_DNA"/>
</dbReference>
<evidence type="ECO:0000256" key="3">
    <source>
        <dbReference type="SAM" id="SignalP"/>
    </source>
</evidence>
<evidence type="ECO:0000256" key="1">
    <source>
        <dbReference type="SAM" id="Coils"/>
    </source>
</evidence>
<keyword evidence="2" id="KW-0472">Membrane</keyword>
<feature type="signal peptide" evidence="3">
    <location>
        <begin position="1"/>
        <end position="23"/>
    </location>
</feature>
<keyword evidence="1" id="KW-0175">Coiled coil</keyword>
<dbReference type="InterPro" id="IPR025645">
    <property type="entry name" value="DUF4349"/>
</dbReference>
<evidence type="ECO:0000313" key="6">
    <source>
        <dbReference type="Proteomes" id="UP000018837"/>
    </source>
</evidence>
<organism evidence="5 6">
    <name type="scientific">Tannerella sp. oral taxon BU063 isolate Cell 2</name>
    <dbReference type="NCBI Taxonomy" id="1411148"/>
    <lineage>
        <taxon>Bacteria</taxon>
        <taxon>Pseudomonadati</taxon>
        <taxon>Bacteroidota</taxon>
        <taxon>Bacteroidia</taxon>
        <taxon>Bacteroidales</taxon>
        <taxon>Tannerellaceae</taxon>
        <taxon>Tannerella</taxon>
    </lineage>
</organism>